<name>A0A645FSQ8_9ZZZZ</name>
<gene>
    <name evidence="1" type="ORF">SDC9_164841</name>
</gene>
<comment type="caution">
    <text evidence="1">The sequence shown here is derived from an EMBL/GenBank/DDBJ whole genome shotgun (WGS) entry which is preliminary data.</text>
</comment>
<sequence length="177" mass="20356">MKAINAAETSIIIKSIINSLPMNLIGFSVDHNKLELIKRLFNEMSANCLRETDENNINRIQKKIIKSVGEASLPTIIHYKKAPYCSLPLITVTSDISGNEMLMKNYYRLGFAQNNNWTKLFSDKLPAANTKYNENMLPLEISRHEVVESIAVMNPELDRLQIARMADELYEYKKWTM</sequence>
<dbReference type="AlphaFoldDB" id="A0A645FSQ8"/>
<dbReference type="EMBL" id="VSSQ01064634">
    <property type="protein sequence ID" value="MPN17488.1"/>
    <property type="molecule type" value="Genomic_DNA"/>
</dbReference>
<proteinExistence type="predicted"/>
<protein>
    <submittedName>
        <fullName evidence="1">Uncharacterized protein</fullName>
    </submittedName>
</protein>
<evidence type="ECO:0000313" key="1">
    <source>
        <dbReference type="EMBL" id="MPN17488.1"/>
    </source>
</evidence>
<organism evidence="1">
    <name type="scientific">bioreactor metagenome</name>
    <dbReference type="NCBI Taxonomy" id="1076179"/>
    <lineage>
        <taxon>unclassified sequences</taxon>
        <taxon>metagenomes</taxon>
        <taxon>ecological metagenomes</taxon>
    </lineage>
</organism>
<accession>A0A645FSQ8</accession>
<reference evidence="1" key="1">
    <citation type="submission" date="2019-08" db="EMBL/GenBank/DDBJ databases">
        <authorList>
            <person name="Kucharzyk K."/>
            <person name="Murdoch R.W."/>
            <person name="Higgins S."/>
            <person name="Loffler F."/>
        </authorList>
    </citation>
    <scope>NUCLEOTIDE SEQUENCE</scope>
</reference>